<dbReference type="Proteomes" id="UP001652583">
    <property type="component" value="Chromosome B2"/>
</dbReference>
<dbReference type="InterPro" id="IPR036051">
    <property type="entry name" value="KRAB_dom_sf"/>
</dbReference>
<feature type="domain" description="C2H2-type" evidence="10">
    <location>
        <begin position="612"/>
        <end position="639"/>
    </location>
</feature>
<dbReference type="SMART" id="SM00355">
    <property type="entry name" value="ZnF_C2H2"/>
    <property type="match status" value="6"/>
</dbReference>
<dbReference type="Gene3D" id="6.10.140.140">
    <property type="match status" value="1"/>
</dbReference>
<dbReference type="GO" id="GO:0000981">
    <property type="term" value="F:DNA-binding transcription factor activity, RNA polymerase II-specific"/>
    <property type="evidence" value="ECO:0007669"/>
    <property type="project" value="TreeGrafter"/>
</dbReference>
<feature type="region of interest" description="Disordered" evidence="9">
    <location>
        <begin position="103"/>
        <end position="138"/>
    </location>
</feature>
<feature type="compositionally biased region" description="Basic and acidic residues" evidence="9">
    <location>
        <begin position="206"/>
        <end position="215"/>
    </location>
</feature>
<dbReference type="SUPFAM" id="SSF109640">
    <property type="entry name" value="KRAB domain (Kruppel-associated box)"/>
    <property type="match status" value="1"/>
</dbReference>
<sequence>MLYVLIEAERARTEKLRKENRLLTLRCGTVPREGGWDTEPSSGDVPVQRLTKERVSSPSQSQIRDSEWLTWNPRDILSWAKMSTDPRIATGQLSPLEKKILVPRGGRQPVTRSRNRGPVSSEPQPGVPGRWWLSPGDRPLKPEPKVRCVVKEGTSHRTTAPWGRDLGLGEAMPKPEASAEPLHLLRFPETKSPGKECGQPGGPGQEGREPETDTMEKPVQRVQKLLPRVEEDAQQEAARRECRWRAWVQKPVTFEDVAVNFTQEEWMYLDASQRALYQDVMSEIVRNLMSVDLVTKLEEEEQWRTELQLQPPNGEGLPSGSRKQELPEGSPSSRGRDEEVPLACKGSGRPCAPVGSGPRAPECSASQAGPPFTCHVCGRTFRKHSNLHSHQFVHNPHKTNSCGQCGRSFRNPRDLSYHRRMHLGERPFCCPLCDKTYCDASGLSRHRRVHLGYRPHSCALCGKGFRDQSELKRHQKTHQNRKPVARDWKHVVSPPGSSSLSWEPLDRSQASSREPAAGTRKPVFGTKGPVAQTQPPADRKQAIAVKPRPPATATPGPETGTQEPDSRAPCLDTSPPAKPSGLQVSSGPHCAPTLSGRACPSSHHKAHVTEPRCCFRCGKAFGSLSGLARHQHTHWRQQVYRCPACDVCFGDKEGLVGHWGASKGKDPCLGSPHACRAILAQWLGFFRDTSPLAGKEPVVPRDLGPGPPGEGRGEGRGDAEPRKQVRP</sequence>
<dbReference type="GO" id="GO:0008270">
    <property type="term" value="F:zinc ion binding"/>
    <property type="evidence" value="ECO:0007669"/>
    <property type="project" value="UniProtKB-KW"/>
</dbReference>
<keyword evidence="3" id="KW-0677">Repeat</keyword>
<evidence type="ECO:0000256" key="5">
    <source>
        <dbReference type="ARBA" id="ARBA00022833"/>
    </source>
</evidence>
<feature type="region of interest" description="Disordered" evidence="9">
    <location>
        <begin position="304"/>
        <end position="362"/>
    </location>
</feature>
<evidence type="ECO:0000256" key="6">
    <source>
        <dbReference type="ARBA" id="ARBA00023125"/>
    </source>
</evidence>
<feature type="compositionally biased region" description="Basic residues" evidence="9">
    <location>
        <begin position="473"/>
        <end position="483"/>
    </location>
</feature>
<dbReference type="PROSITE" id="PS00028">
    <property type="entry name" value="ZINC_FINGER_C2H2_1"/>
    <property type="match status" value="5"/>
</dbReference>
<feature type="domain" description="C2H2-type" evidence="10">
    <location>
        <begin position="372"/>
        <end position="399"/>
    </location>
</feature>
<dbReference type="PANTHER" id="PTHR24381">
    <property type="entry name" value="ZINC FINGER PROTEIN"/>
    <property type="match status" value="1"/>
</dbReference>
<dbReference type="GeneID" id="106984044"/>
<gene>
    <name evidence="13" type="primary">ZFP57</name>
</gene>
<keyword evidence="6" id="KW-0238">DNA-binding</keyword>
<evidence type="ECO:0000313" key="12">
    <source>
        <dbReference type="Proteomes" id="UP001652583"/>
    </source>
</evidence>
<keyword evidence="4 8" id="KW-0863">Zinc-finger</keyword>
<proteinExistence type="predicted"/>
<dbReference type="Pfam" id="PF01352">
    <property type="entry name" value="KRAB"/>
    <property type="match status" value="1"/>
</dbReference>
<evidence type="ECO:0000256" key="4">
    <source>
        <dbReference type="ARBA" id="ARBA00022771"/>
    </source>
</evidence>
<keyword evidence="7" id="KW-0539">Nucleus</keyword>
<dbReference type="Gene3D" id="3.30.160.60">
    <property type="entry name" value="Classic Zinc Finger"/>
    <property type="match status" value="4"/>
</dbReference>
<feature type="compositionally biased region" description="Basic and acidic residues" evidence="9">
    <location>
        <begin position="711"/>
        <end position="727"/>
    </location>
</feature>
<dbReference type="PANTHER" id="PTHR24381:SF390">
    <property type="entry name" value="ZINC FINGER PROTEIN 37 HOMOLOG"/>
    <property type="match status" value="1"/>
</dbReference>
<reference evidence="13" key="1">
    <citation type="submission" date="2025-08" db="UniProtKB">
        <authorList>
            <consortium name="RefSeq"/>
        </authorList>
    </citation>
    <scope>IDENTIFICATION</scope>
    <source>
        <tissue evidence="13">Blood</tissue>
    </source>
</reference>
<evidence type="ECO:0000256" key="1">
    <source>
        <dbReference type="ARBA" id="ARBA00004123"/>
    </source>
</evidence>
<evidence type="ECO:0000259" key="11">
    <source>
        <dbReference type="PROSITE" id="PS50805"/>
    </source>
</evidence>
<organism evidence="12 13">
    <name type="scientific">Acinonyx jubatus</name>
    <name type="common">Cheetah</name>
    <dbReference type="NCBI Taxonomy" id="32536"/>
    <lineage>
        <taxon>Eukaryota</taxon>
        <taxon>Metazoa</taxon>
        <taxon>Chordata</taxon>
        <taxon>Craniata</taxon>
        <taxon>Vertebrata</taxon>
        <taxon>Euteleostomi</taxon>
        <taxon>Mammalia</taxon>
        <taxon>Eutheria</taxon>
        <taxon>Laurasiatheria</taxon>
        <taxon>Carnivora</taxon>
        <taxon>Feliformia</taxon>
        <taxon>Felidae</taxon>
        <taxon>Felinae</taxon>
        <taxon>Acinonyx</taxon>
    </lineage>
</organism>
<feature type="domain" description="C2H2-type" evidence="10">
    <location>
        <begin position="640"/>
        <end position="667"/>
    </location>
</feature>
<evidence type="ECO:0000256" key="3">
    <source>
        <dbReference type="ARBA" id="ARBA00022737"/>
    </source>
</evidence>
<evidence type="ECO:0000259" key="10">
    <source>
        <dbReference type="PROSITE" id="PS50157"/>
    </source>
</evidence>
<feature type="domain" description="KRAB" evidence="11">
    <location>
        <begin position="252"/>
        <end position="315"/>
    </location>
</feature>
<dbReference type="PROSITE" id="PS50805">
    <property type="entry name" value="KRAB"/>
    <property type="match status" value="1"/>
</dbReference>
<dbReference type="GO" id="GO:0000977">
    <property type="term" value="F:RNA polymerase II transcription regulatory region sequence-specific DNA binding"/>
    <property type="evidence" value="ECO:0007669"/>
    <property type="project" value="TreeGrafter"/>
</dbReference>
<dbReference type="SMART" id="SM00349">
    <property type="entry name" value="KRAB"/>
    <property type="match status" value="1"/>
</dbReference>
<dbReference type="InterPro" id="IPR036236">
    <property type="entry name" value="Znf_C2H2_sf"/>
</dbReference>
<dbReference type="PROSITE" id="PS50157">
    <property type="entry name" value="ZINC_FINGER_C2H2_2"/>
    <property type="match status" value="6"/>
</dbReference>
<dbReference type="SUPFAM" id="SSF57667">
    <property type="entry name" value="beta-beta-alpha zinc fingers"/>
    <property type="match status" value="3"/>
</dbReference>
<keyword evidence="5" id="KW-0862">Zinc</keyword>
<evidence type="ECO:0000256" key="9">
    <source>
        <dbReference type="SAM" id="MobiDB-lite"/>
    </source>
</evidence>
<dbReference type="Pfam" id="PF00096">
    <property type="entry name" value="zf-C2H2"/>
    <property type="match status" value="4"/>
</dbReference>
<dbReference type="KEGG" id="aju:106984044"/>
<protein>
    <submittedName>
        <fullName evidence="13">Zinc finger protein 57 homolog isoform X1</fullName>
    </submittedName>
</protein>
<evidence type="ECO:0000256" key="8">
    <source>
        <dbReference type="PROSITE-ProRule" id="PRU00042"/>
    </source>
</evidence>
<accession>A0A6J1YUG7</accession>
<dbReference type="CDD" id="cd07765">
    <property type="entry name" value="KRAB_A-box"/>
    <property type="match status" value="1"/>
</dbReference>
<evidence type="ECO:0000256" key="7">
    <source>
        <dbReference type="ARBA" id="ARBA00023242"/>
    </source>
</evidence>
<dbReference type="InterPro" id="IPR013087">
    <property type="entry name" value="Znf_C2H2_type"/>
</dbReference>
<keyword evidence="2" id="KW-0479">Metal-binding</keyword>
<feature type="domain" description="C2H2-type" evidence="10">
    <location>
        <begin position="428"/>
        <end position="455"/>
    </location>
</feature>
<feature type="region of interest" description="Disordered" evidence="9">
    <location>
        <begin position="691"/>
        <end position="727"/>
    </location>
</feature>
<comment type="subcellular location">
    <subcellularLocation>
        <location evidence="1">Nucleus</location>
    </subcellularLocation>
</comment>
<feature type="compositionally biased region" description="Low complexity" evidence="9">
    <location>
        <begin position="553"/>
        <end position="563"/>
    </location>
</feature>
<dbReference type="RefSeq" id="XP_026907710.2">
    <property type="nucleotide sequence ID" value="XM_027051909.2"/>
</dbReference>
<name>A0A6J1YUG7_ACIJB</name>
<keyword evidence="12" id="KW-1185">Reference proteome</keyword>
<evidence type="ECO:0000256" key="2">
    <source>
        <dbReference type="ARBA" id="ARBA00022723"/>
    </source>
</evidence>
<feature type="domain" description="C2H2-type" evidence="10">
    <location>
        <begin position="400"/>
        <end position="427"/>
    </location>
</feature>
<feature type="region of interest" description="Disordered" evidence="9">
    <location>
        <begin position="471"/>
        <end position="589"/>
    </location>
</feature>
<dbReference type="GO" id="GO:0005634">
    <property type="term" value="C:nucleus"/>
    <property type="evidence" value="ECO:0007669"/>
    <property type="project" value="UniProtKB-SubCell"/>
</dbReference>
<dbReference type="AlphaFoldDB" id="A0A6J1YUG7"/>
<dbReference type="InterPro" id="IPR001909">
    <property type="entry name" value="KRAB"/>
</dbReference>
<feature type="domain" description="C2H2-type" evidence="10">
    <location>
        <begin position="456"/>
        <end position="483"/>
    </location>
</feature>
<feature type="region of interest" description="Disordered" evidence="9">
    <location>
        <begin position="188"/>
        <end position="215"/>
    </location>
</feature>
<evidence type="ECO:0000313" key="13">
    <source>
        <dbReference type="RefSeq" id="XP_026907710.2"/>
    </source>
</evidence>